<keyword evidence="2" id="KW-1185">Reference proteome</keyword>
<evidence type="ECO:0000313" key="1">
    <source>
        <dbReference type="EMBL" id="PON33118.1"/>
    </source>
</evidence>
<accession>A0A2P5A9A2</accession>
<reference evidence="2" key="1">
    <citation type="submission" date="2016-06" db="EMBL/GenBank/DDBJ databases">
        <title>Parallel loss of symbiosis genes in relatives of nitrogen-fixing non-legume Parasponia.</title>
        <authorList>
            <person name="Van Velzen R."/>
            <person name="Holmer R."/>
            <person name="Bu F."/>
            <person name="Rutten L."/>
            <person name="Van Zeijl A."/>
            <person name="Liu W."/>
            <person name="Santuari L."/>
            <person name="Cao Q."/>
            <person name="Sharma T."/>
            <person name="Shen D."/>
            <person name="Roswanjaya Y."/>
            <person name="Wardhani T."/>
            <person name="Kalhor M.S."/>
            <person name="Jansen J."/>
            <person name="Van den Hoogen J."/>
            <person name="Gungor B."/>
            <person name="Hartog M."/>
            <person name="Hontelez J."/>
            <person name="Verver J."/>
            <person name="Yang W.-C."/>
            <person name="Schijlen E."/>
            <person name="Repin R."/>
            <person name="Schilthuizen M."/>
            <person name="Schranz E."/>
            <person name="Heidstra R."/>
            <person name="Miyata K."/>
            <person name="Fedorova E."/>
            <person name="Kohlen W."/>
            <person name="Bisseling T."/>
            <person name="Smit S."/>
            <person name="Geurts R."/>
        </authorList>
    </citation>
    <scope>NUCLEOTIDE SEQUENCE [LARGE SCALE GENOMIC DNA]</scope>
    <source>
        <strain evidence="2">cv. WU1-14</strain>
    </source>
</reference>
<organism evidence="1 2">
    <name type="scientific">Parasponia andersonii</name>
    <name type="common">Sponia andersonii</name>
    <dbReference type="NCBI Taxonomy" id="3476"/>
    <lineage>
        <taxon>Eukaryota</taxon>
        <taxon>Viridiplantae</taxon>
        <taxon>Streptophyta</taxon>
        <taxon>Embryophyta</taxon>
        <taxon>Tracheophyta</taxon>
        <taxon>Spermatophyta</taxon>
        <taxon>Magnoliopsida</taxon>
        <taxon>eudicotyledons</taxon>
        <taxon>Gunneridae</taxon>
        <taxon>Pentapetalae</taxon>
        <taxon>rosids</taxon>
        <taxon>fabids</taxon>
        <taxon>Rosales</taxon>
        <taxon>Cannabaceae</taxon>
        <taxon>Parasponia</taxon>
    </lineage>
</organism>
<dbReference type="OrthoDB" id="10284179at2759"/>
<dbReference type="Proteomes" id="UP000237105">
    <property type="component" value="Unassembled WGS sequence"/>
</dbReference>
<dbReference type="EMBL" id="JXTB01000757">
    <property type="protein sequence ID" value="PON33118.1"/>
    <property type="molecule type" value="Genomic_DNA"/>
</dbReference>
<sequence>MEIYPEGSLFADDINLALKVRGVFEREVVWIVNQNPMVIIPARSVEAQPMTEYRHDKELWWLNLDLEHQHFNQHIRPVRSKGLVINIWYYKWEIELRLRNGV</sequence>
<proteinExistence type="predicted"/>
<protein>
    <submittedName>
        <fullName evidence="1">Uncharacterized protein</fullName>
    </submittedName>
</protein>
<comment type="caution">
    <text evidence="1">The sequence shown here is derived from an EMBL/GenBank/DDBJ whole genome shotgun (WGS) entry which is preliminary data.</text>
</comment>
<evidence type="ECO:0000313" key="2">
    <source>
        <dbReference type="Proteomes" id="UP000237105"/>
    </source>
</evidence>
<name>A0A2P5A9A2_PARAD</name>
<gene>
    <name evidence="1" type="ORF">PanWU01x14_355330</name>
</gene>
<dbReference type="AlphaFoldDB" id="A0A2P5A9A2"/>